<dbReference type="Gene3D" id="3.40.50.1110">
    <property type="entry name" value="SGNH hydrolase"/>
    <property type="match status" value="1"/>
</dbReference>
<dbReference type="PANTHER" id="PTHR30383">
    <property type="entry name" value="THIOESTERASE 1/PROTEASE 1/LYSOPHOSPHOLIPASE L1"/>
    <property type="match status" value="1"/>
</dbReference>
<name>A0A3N0EB63_9ACTN</name>
<evidence type="ECO:0000313" key="2">
    <source>
        <dbReference type="EMBL" id="RNL85050.1"/>
    </source>
</evidence>
<dbReference type="OrthoDB" id="9794725at2"/>
<evidence type="ECO:0000313" key="3">
    <source>
        <dbReference type="Proteomes" id="UP000269198"/>
    </source>
</evidence>
<dbReference type="InterPro" id="IPR051532">
    <property type="entry name" value="Ester_Hydrolysis_Enzymes"/>
</dbReference>
<gene>
    <name evidence="2" type="ORF">EFW17_10240</name>
</gene>
<comment type="caution">
    <text evidence="2">The sequence shown here is derived from an EMBL/GenBank/DDBJ whole genome shotgun (WGS) entry which is preliminary data.</text>
</comment>
<sequence length="270" mass="28720">MSRRPLWLALVAVPLAAALVGVVSGYLTFVRAPDNDPDEFRSDGPRPGTDTVVVAMGSSSTHASASGDYVQMLRERLGGRGYEFVNAGSNGATGADLLDDLDTVVEIDPDVVTIMIGGNEARDTGTAGVAGYRASMTRILDRLDAETDAEVALISPQPIGEDPDTPSNRAMAHYVDALTELAEAHDATHLPANEELAEVIAADGRAPQPDGFSFAAAYAAGFRHHILRQSWDEIAERNGYAVFTDGQHLSDTGARTVADLVEDWLTGRRN</sequence>
<dbReference type="Pfam" id="PF13472">
    <property type="entry name" value="Lipase_GDSL_2"/>
    <property type="match status" value="1"/>
</dbReference>
<dbReference type="RefSeq" id="WP_123201099.1">
    <property type="nucleotide sequence ID" value="NZ_RJMB01000008.1"/>
</dbReference>
<dbReference type="InterPro" id="IPR013830">
    <property type="entry name" value="SGNH_hydro"/>
</dbReference>
<dbReference type="SUPFAM" id="SSF52266">
    <property type="entry name" value="SGNH hydrolase"/>
    <property type="match status" value="1"/>
</dbReference>
<dbReference type="Proteomes" id="UP000269198">
    <property type="component" value="Unassembled WGS sequence"/>
</dbReference>
<organism evidence="2 3">
    <name type="scientific">Halostreptopolyspora alba</name>
    <dbReference type="NCBI Taxonomy" id="2487137"/>
    <lineage>
        <taxon>Bacteria</taxon>
        <taxon>Bacillati</taxon>
        <taxon>Actinomycetota</taxon>
        <taxon>Actinomycetes</taxon>
        <taxon>Streptosporangiales</taxon>
        <taxon>Nocardiopsidaceae</taxon>
        <taxon>Halostreptopolyspora</taxon>
    </lineage>
</organism>
<reference evidence="2 3" key="1">
    <citation type="submission" date="2018-11" db="EMBL/GenBank/DDBJ databases">
        <title>The genome draft of YIM 96095.</title>
        <authorList>
            <person name="Tang S.-K."/>
            <person name="Chunyu W.-X."/>
            <person name="Feng Y.-Z."/>
        </authorList>
    </citation>
    <scope>NUCLEOTIDE SEQUENCE [LARGE SCALE GENOMIC DNA]</scope>
    <source>
        <strain evidence="2 3">YIM 96095</strain>
    </source>
</reference>
<proteinExistence type="predicted"/>
<feature type="domain" description="SGNH hydrolase-type esterase" evidence="1">
    <location>
        <begin position="56"/>
        <end position="198"/>
    </location>
</feature>
<accession>A0A3N0EB63</accession>
<dbReference type="InterPro" id="IPR036514">
    <property type="entry name" value="SGNH_hydro_sf"/>
</dbReference>
<dbReference type="EMBL" id="RJMB01000008">
    <property type="protein sequence ID" value="RNL85050.1"/>
    <property type="molecule type" value="Genomic_DNA"/>
</dbReference>
<dbReference type="AlphaFoldDB" id="A0A3N0EB63"/>
<protein>
    <recommendedName>
        <fullName evidence="1">SGNH hydrolase-type esterase domain-containing protein</fullName>
    </recommendedName>
</protein>
<keyword evidence="3" id="KW-1185">Reference proteome</keyword>
<evidence type="ECO:0000259" key="1">
    <source>
        <dbReference type="Pfam" id="PF13472"/>
    </source>
</evidence>